<evidence type="ECO:0000256" key="2">
    <source>
        <dbReference type="SAM" id="SignalP"/>
    </source>
</evidence>
<keyword evidence="4" id="KW-1185">Reference proteome</keyword>
<name>A0ABN8LGS1_9CNID</name>
<proteinExistence type="predicted"/>
<sequence>MVGVWLNSLQIFLCVVCLVVAFEDTTEGVKRDGQEEPLEIYTEEELNPLKRVIRVLQEGLDRSQSKTDQENKEDIRNEIKGKVKRSQESQKATKFNSRRRCLLPHDCPFGLDEFGDPLLHWPTPWGWPPGPQYPEYGPCFHPIWAGHGVPFGYHPWGCAGSWRGPSCHCGCNNNGWCCFGGGGGGPLNDCPQCNGAASKTPSSPQRPSQVGGPPLLKPLLAKQMNFKAPLQVKPMKPMRRWFKRYDVPYNTGYQYPYQSNYGSYPSDQPGYENYAYQSSYGSYPPAYQSSYGSDPYQSGYGTEPYQSGCGNGPCPAQAPQQSSMADQVVGTLFLFKPNGNLLAAKHQDVKSKS</sequence>
<keyword evidence="2" id="KW-0732">Signal</keyword>
<comment type="caution">
    <text evidence="3">The sequence shown here is derived from an EMBL/GenBank/DDBJ whole genome shotgun (WGS) entry which is preliminary data.</text>
</comment>
<organism evidence="3 4">
    <name type="scientific">Porites evermanni</name>
    <dbReference type="NCBI Taxonomy" id="104178"/>
    <lineage>
        <taxon>Eukaryota</taxon>
        <taxon>Metazoa</taxon>
        <taxon>Cnidaria</taxon>
        <taxon>Anthozoa</taxon>
        <taxon>Hexacorallia</taxon>
        <taxon>Scleractinia</taxon>
        <taxon>Fungiina</taxon>
        <taxon>Poritidae</taxon>
        <taxon>Porites</taxon>
    </lineage>
</organism>
<dbReference type="Proteomes" id="UP001159427">
    <property type="component" value="Unassembled WGS sequence"/>
</dbReference>
<gene>
    <name evidence="3" type="ORF">PEVE_00036989</name>
</gene>
<reference evidence="3 4" key="1">
    <citation type="submission" date="2022-05" db="EMBL/GenBank/DDBJ databases">
        <authorList>
            <consortium name="Genoscope - CEA"/>
            <person name="William W."/>
        </authorList>
    </citation>
    <scope>NUCLEOTIDE SEQUENCE [LARGE SCALE GENOMIC DNA]</scope>
</reference>
<feature type="signal peptide" evidence="2">
    <location>
        <begin position="1"/>
        <end position="21"/>
    </location>
</feature>
<feature type="region of interest" description="Disordered" evidence="1">
    <location>
        <begin position="62"/>
        <end position="92"/>
    </location>
</feature>
<evidence type="ECO:0000313" key="4">
    <source>
        <dbReference type="Proteomes" id="UP001159427"/>
    </source>
</evidence>
<feature type="compositionally biased region" description="Basic and acidic residues" evidence="1">
    <location>
        <begin position="62"/>
        <end position="88"/>
    </location>
</feature>
<dbReference type="EMBL" id="CALNXI010000006">
    <property type="protein sequence ID" value="CAH3014160.1"/>
    <property type="molecule type" value="Genomic_DNA"/>
</dbReference>
<evidence type="ECO:0000313" key="3">
    <source>
        <dbReference type="EMBL" id="CAH3014160.1"/>
    </source>
</evidence>
<accession>A0ABN8LGS1</accession>
<evidence type="ECO:0000256" key="1">
    <source>
        <dbReference type="SAM" id="MobiDB-lite"/>
    </source>
</evidence>
<protein>
    <submittedName>
        <fullName evidence="3">Uncharacterized protein</fullName>
    </submittedName>
</protein>
<feature type="chain" id="PRO_5046255136" evidence="2">
    <location>
        <begin position="22"/>
        <end position="353"/>
    </location>
</feature>